<feature type="region of interest" description="Disordered" evidence="1">
    <location>
        <begin position="256"/>
        <end position="292"/>
    </location>
</feature>
<evidence type="ECO:0000313" key="4">
    <source>
        <dbReference type="EMBL" id="VFR22152.1"/>
    </source>
</evidence>
<accession>A0A484P850</accession>
<gene>
    <name evidence="4" type="ORF">AMP9_4200</name>
</gene>
<evidence type="ECO:0000256" key="2">
    <source>
        <dbReference type="SAM" id="Phobius"/>
    </source>
</evidence>
<feature type="transmembrane region" description="Helical" evidence="2">
    <location>
        <begin position="228"/>
        <end position="247"/>
    </location>
</feature>
<evidence type="ECO:0000256" key="1">
    <source>
        <dbReference type="SAM" id="MobiDB-lite"/>
    </source>
</evidence>
<sequence length="398" mass="41007">MQAQCFAREGRVLALESGGERLLLGPRACFDAVAPQLLIQDEAAMRVALGGFLRDSHAQSRLASWLGTVEGGGLFDSWRYGADQAGPRVAAMAQSGAIAGMIVPLAQGDAPTPPPATDTGMPAGPVSSWSLEARFRYVLTHMPVYLSGEARQAFAQLLEPAALATTVAVLVVWAGSHAVGVGFIADAALLGIGFALVGWAIFDAIGALADFFHHTLNAQSTEDLDQAAQSLARCVTTIGVGALIALLTRGAGRLMSRGGSAGGGPQSGAGQPNSQTPSQSTQSATPPTTRTQTVPHALDQLPENIHPGQQGKHIQGHNNFTPGRSFLNEGVDPQDLLRGTRAGEFPVVGTGSRGQPVVDFGSNIGVDGASGMATRYGTIHSGKLGAHIVPANPTVYGN</sequence>
<dbReference type="InterPro" id="IPR029100">
    <property type="entry name" value="Ntox50"/>
</dbReference>
<keyword evidence="2" id="KW-0812">Transmembrane</keyword>
<dbReference type="EMBL" id="CAADHY010000015">
    <property type="protein sequence ID" value="VFR22152.1"/>
    <property type="molecule type" value="Genomic_DNA"/>
</dbReference>
<feature type="domain" description="Bacterial toxin 50" evidence="3">
    <location>
        <begin position="305"/>
        <end position="390"/>
    </location>
</feature>
<feature type="transmembrane region" description="Helical" evidence="2">
    <location>
        <begin position="153"/>
        <end position="175"/>
    </location>
</feature>
<proteinExistence type="predicted"/>
<name>A0A484P850_9ZZZZ</name>
<dbReference type="Pfam" id="PF15542">
    <property type="entry name" value="Ntox50"/>
    <property type="match status" value="1"/>
</dbReference>
<organism evidence="4">
    <name type="scientific">plant metagenome</name>
    <dbReference type="NCBI Taxonomy" id="1297885"/>
    <lineage>
        <taxon>unclassified sequences</taxon>
        <taxon>metagenomes</taxon>
        <taxon>organismal metagenomes</taxon>
    </lineage>
</organism>
<keyword evidence="2" id="KW-1133">Transmembrane helix</keyword>
<keyword evidence="2" id="KW-0472">Membrane</keyword>
<protein>
    <submittedName>
        <fullName evidence="4">MafB-related protein</fullName>
    </submittedName>
</protein>
<evidence type="ECO:0000259" key="3">
    <source>
        <dbReference type="Pfam" id="PF15542"/>
    </source>
</evidence>
<dbReference type="AlphaFoldDB" id="A0A484P850"/>
<reference evidence="4" key="1">
    <citation type="submission" date="2019-03" db="EMBL/GenBank/DDBJ databases">
        <authorList>
            <person name="Danneels B."/>
        </authorList>
    </citation>
    <scope>NUCLEOTIDE SEQUENCE</scope>
</reference>
<feature type="transmembrane region" description="Helical" evidence="2">
    <location>
        <begin position="187"/>
        <end position="208"/>
    </location>
</feature>
<feature type="compositionally biased region" description="Low complexity" evidence="1">
    <location>
        <begin position="268"/>
        <end position="292"/>
    </location>
</feature>